<dbReference type="GO" id="GO:0005737">
    <property type="term" value="C:cytoplasm"/>
    <property type="evidence" value="ECO:0007669"/>
    <property type="project" value="UniProtKB-SubCell"/>
</dbReference>
<keyword evidence="3" id="KW-0963">Cytoplasm</keyword>
<dbReference type="GO" id="GO:0017124">
    <property type="term" value="F:SH3 domain binding"/>
    <property type="evidence" value="ECO:0007669"/>
    <property type="project" value="UniProtKB-UniRule"/>
</dbReference>
<organism evidence="5 6">
    <name type="scientific">Albula glossodonta</name>
    <name type="common">roundjaw bonefish</name>
    <dbReference type="NCBI Taxonomy" id="121402"/>
    <lineage>
        <taxon>Eukaryota</taxon>
        <taxon>Metazoa</taxon>
        <taxon>Chordata</taxon>
        <taxon>Craniata</taxon>
        <taxon>Vertebrata</taxon>
        <taxon>Euteleostomi</taxon>
        <taxon>Actinopterygii</taxon>
        <taxon>Neopterygii</taxon>
        <taxon>Teleostei</taxon>
        <taxon>Albuliformes</taxon>
        <taxon>Albulidae</taxon>
        <taxon>Albula</taxon>
    </lineage>
</organism>
<dbReference type="Proteomes" id="UP000824540">
    <property type="component" value="Unassembled WGS sequence"/>
</dbReference>
<evidence type="ECO:0000313" key="6">
    <source>
        <dbReference type="Proteomes" id="UP000824540"/>
    </source>
</evidence>
<dbReference type="PANTHER" id="PTHR19423:SF4">
    <property type="entry name" value="SH3 DOMAIN-BINDING PROTEIN 5"/>
    <property type="match status" value="1"/>
</dbReference>
<dbReference type="AlphaFoldDB" id="A0A8T2PWW1"/>
<feature type="region of interest" description="Disordered" evidence="4">
    <location>
        <begin position="629"/>
        <end position="662"/>
    </location>
</feature>
<feature type="compositionally biased region" description="Acidic residues" evidence="4">
    <location>
        <begin position="436"/>
        <end position="448"/>
    </location>
</feature>
<evidence type="ECO:0000313" key="5">
    <source>
        <dbReference type="EMBL" id="KAG9355706.1"/>
    </source>
</evidence>
<dbReference type="OrthoDB" id="446789at2759"/>
<evidence type="ECO:0000256" key="1">
    <source>
        <dbReference type="ARBA" id="ARBA00007796"/>
    </source>
</evidence>
<feature type="compositionally biased region" description="Polar residues" evidence="4">
    <location>
        <begin position="137"/>
        <end position="147"/>
    </location>
</feature>
<keyword evidence="6" id="KW-1185">Reference proteome</keyword>
<evidence type="ECO:0000256" key="2">
    <source>
        <dbReference type="ARBA" id="ARBA00023054"/>
    </source>
</evidence>
<accession>A0A8T2PWW1</accession>
<evidence type="ECO:0000256" key="3">
    <source>
        <dbReference type="RuleBase" id="RU369054"/>
    </source>
</evidence>
<keyword evidence="3" id="KW-0344">Guanine-nucleotide releasing factor</keyword>
<dbReference type="InterPro" id="IPR007940">
    <property type="entry name" value="SH3BP5"/>
</dbReference>
<dbReference type="GO" id="GO:0004860">
    <property type="term" value="F:protein kinase inhibitor activity"/>
    <property type="evidence" value="ECO:0007669"/>
    <property type="project" value="TreeGrafter"/>
</dbReference>
<feature type="compositionally biased region" description="Gly residues" evidence="4">
    <location>
        <begin position="648"/>
        <end position="659"/>
    </location>
</feature>
<dbReference type="EMBL" id="JAFBMS010000001">
    <property type="protein sequence ID" value="KAG9355706.1"/>
    <property type="molecule type" value="Genomic_DNA"/>
</dbReference>
<reference evidence="5" key="1">
    <citation type="thesis" date="2021" institute="BYU ScholarsArchive" country="Provo, UT, USA">
        <title>Applications of and Algorithms for Genome Assembly and Genomic Analyses with an Emphasis on Marine Teleosts.</title>
        <authorList>
            <person name="Pickett B.D."/>
        </authorList>
    </citation>
    <scope>NUCLEOTIDE SEQUENCE</scope>
    <source>
        <strain evidence="5">HI-2016</strain>
    </source>
</reference>
<keyword evidence="2 3" id="KW-0175">Coiled coil</keyword>
<feature type="compositionally biased region" description="Low complexity" evidence="4">
    <location>
        <begin position="494"/>
        <end position="509"/>
    </location>
</feature>
<feature type="region of interest" description="Disordered" evidence="4">
    <location>
        <begin position="129"/>
        <end position="150"/>
    </location>
</feature>
<dbReference type="GO" id="GO:0035556">
    <property type="term" value="P:intracellular signal transduction"/>
    <property type="evidence" value="ECO:0007669"/>
    <property type="project" value="UniProtKB-UniRule"/>
</dbReference>
<sequence length="700" mass="74261">MGCEGDVAVTEGVDVPSWNYFSRPRIKVSRLIVKTQLSSATYAVNAITERSVHRVAVSVESGVAGYDAVTSIVGFGREFPSLFRVSLSGLGAENLLGAVPQNGCLKAIGSVAWFAPFVTAPPGHQGDLGSVPGYTALQGTPDSAATSDRTKTGIVPGLKQVGVSLKLLGGQGPVLSELLVNKFCEERQSTLQASEINLSITKPQERFLKLGDQTAQLEAQRATQDFQRAIEVLRAAKETISLAEQRLLEEDSRQFDSAWQEMLNHATQRVMEAEQTKARSELVHRETAAKYNAAIGHMKQLEKKLKRTINKSRAVFLVLMQTRCGLGLCAVEEMTNLSGSLDFAPLWELRECDSSQLKKRVDERQAKLTSAKGEYRTALRNLEMISDEIHERRRSSAMGPRGQGVGAEGDSITGDDITNFKMESDGISMVSVTFEDENCNSGGSEEESETRSLCSAGSGPETQSTCSEGSRPPAVPLDLPCPCASPSPGPDPGPSSGSGPDPSSSVSSPSPSPSSSPSPSPSPSPRPSSLDLPGPVSLCTFGLLSPVLGPRSECSGASSPESDLERGNVCVCMYLGDRAEGAEGKQDDAGNRVTKKRTNLERRFGQLSLERTTESPCSLSSCAIGQRRVSELDTPTPQPAPAEPLKMEGGGGAGGGRGGALVTPLHTLSKVTPPIIPQIHPTRHSPLLQAQGSWASLLPG</sequence>
<proteinExistence type="inferred from homology"/>
<comment type="domain">
    <text evidence="3">The N-terminal half of the protein mediates interaction with RAB11A and functions as guanine nucleotide exchange factor. Four long alpha-helices (interrupted by a central kink) assemble into coiled coils, giving rise to a 'V' shape.</text>
</comment>
<feature type="compositionally biased region" description="Pro residues" evidence="4">
    <location>
        <begin position="483"/>
        <end position="493"/>
    </location>
</feature>
<comment type="caution">
    <text evidence="5">The sequence shown here is derived from an EMBL/GenBank/DDBJ whole genome shotgun (WGS) entry which is preliminary data.</text>
</comment>
<dbReference type="GO" id="GO:0005085">
    <property type="term" value="F:guanyl-nucleotide exchange factor activity"/>
    <property type="evidence" value="ECO:0007669"/>
    <property type="project" value="UniProtKB-UniRule"/>
</dbReference>
<feature type="region of interest" description="Disordered" evidence="4">
    <location>
        <begin position="436"/>
        <end position="534"/>
    </location>
</feature>
<feature type="compositionally biased region" description="Pro residues" evidence="4">
    <location>
        <begin position="510"/>
        <end position="526"/>
    </location>
</feature>
<evidence type="ECO:0000256" key="4">
    <source>
        <dbReference type="SAM" id="MobiDB-lite"/>
    </source>
</evidence>
<gene>
    <name evidence="5" type="ORF">JZ751_000544</name>
</gene>
<comment type="subcellular location">
    <subcellularLocation>
        <location evidence="3">Cytoplasm</location>
    </subcellularLocation>
    <text evidence="3">Colocalizes with RAB11A on cytoplasmic vesicle membranes.</text>
</comment>
<feature type="region of interest" description="Disordered" evidence="4">
    <location>
        <begin position="391"/>
        <end position="416"/>
    </location>
</feature>
<dbReference type="PANTHER" id="PTHR19423">
    <property type="entry name" value="SH3 DOMAIN-BINDING PROTEIN 5"/>
    <property type="match status" value="1"/>
</dbReference>
<comment type="subunit">
    <text evidence="3">Interacts with GDP-bound and nucleotide-free forms of RAB11A.</text>
</comment>
<protein>
    <recommendedName>
        <fullName evidence="3">SH3 domain-binding protein 5</fullName>
        <shortName evidence="3">SH3BP-5</shortName>
    </recommendedName>
</protein>
<feature type="compositionally biased region" description="Polar residues" evidence="4">
    <location>
        <begin position="451"/>
        <end position="468"/>
    </location>
</feature>
<comment type="similarity">
    <text evidence="1 3">Belongs to the SH3BP5 family.</text>
</comment>
<comment type="function">
    <text evidence="3">Functions as guanine nucleotide exchange factor (GEF) for RAB11A.</text>
</comment>
<name>A0A8T2PWW1_9TELE</name>
<dbReference type="Pfam" id="PF05276">
    <property type="entry name" value="SH3BP5"/>
    <property type="match status" value="1"/>
</dbReference>